<reference evidence="2 3" key="1">
    <citation type="submission" date="2019-03" db="EMBL/GenBank/DDBJ databases">
        <title>Genomic Encyclopedia of Type Strains, Phase IV (KMG-IV): sequencing the most valuable type-strain genomes for metagenomic binning, comparative biology and taxonomic classification.</title>
        <authorList>
            <person name="Goeker M."/>
        </authorList>
    </citation>
    <scope>NUCLEOTIDE SEQUENCE [LARGE SCALE GENOMIC DNA]</scope>
    <source>
        <strain evidence="2 3">DSM 100451</strain>
    </source>
</reference>
<protein>
    <recommendedName>
        <fullName evidence="4">DUF2500 family protein</fullName>
    </recommendedName>
</protein>
<keyword evidence="1" id="KW-0732">Signal</keyword>
<gene>
    <name evidence="2" type="ORF">EDD77_11872</name>
</gene>
<proteinExistence type="predicted"/>
<dbReference type="GeneID" id="97380001"/>
<evidence type="ECO:0000313" key="2">
    <source>
        <dbReference type="EMBL" id="TCL55130.1"/>
    </source>
</evidence>
<evidence type="ECO:0008006" key="4">
    <source>
        <dbReference type="Google" id="ProtNLM"/>
    </source>
</evidence>
<dbReference type="STRING" id="1650663.GCA_001486665_00649"/>
<sequence>MKWMLIVSGLLAACAAFALLRAWAGKGKSNKGEVSLMATVKRILTNGEGQYRGVFIARGQEVEFAIPAHIARQLQPGERGVLTYRGGEFVYFVPRQQLFEAEGEGQLRAVS</sequence>
<dbReference type="OrthoDB" id="5917531at2"/>
<evidence type="ECO:0000256" key="1">
    <source>
        <dbReference type="SAM" id="SignalP"/>
    </source>
</evidence>
<dbReference type="EMBL" id="SLUM01000018">
    <property type="protein sequence ID" value="TCL55130.1"/>
    <property type="molecule type" value="Genomic_DNA"/>
</dbReference>
<dbReference type="Proteomes" id="UP000295184">
    <property type="component" value="Unassembled WGS sequence"/>
</dbReference>
<dbReference type="RefSeq" id="WP_058963157.1">
    <property type="nucleotide sequence ID" value="NZ_CABKVM010000013.1"/>
</dbReference>
<evidence type="ECO:0000313" key="3">
    <source>
        <dbReference type="Proteomes" id="UP000295184"/>
    </source>
</evidence>
<feature type="chain" id="PRO_5020992310" description="DUF2500 family protein" evidence="1">
    <location>
        <begin position="25"/>
        <end position="111"/>
    </location>
</feature>
<accession>A0A4R1QX16</accession>
<name>A0A4R1QX16_9FIRM</name>
<dbReference type="AlphaFoldDB" id="A0A4R1QX16"/>
<comment type="caution">
    <text evidence="2">The sequence shown here is derived from an EMBL/GenBank/DDBJ whole genome shotgun (WGS) entry which is preliminary data.</text>
</comment>
<organism evidence="2 3">
    <name type="scientific">Allofournierella massiliensis</name>
    <dbReference type="NCBI Taxonomy" id="1650663"/>
    <lineage>
        <taxon>Bacteria</taxon>
        <taxon>Bacillati</taxon>
        <taxon>Bacillota</taxon>
        <taxon>Clostridia</taxon>
        <taxon>Eubacteriales</taxon>
        <taxon>Oscillospiraceae</taxon>
        <taxon>Allofournierella</taxon>
    </lineage>
</organism>
<feature type="signal peptide" evidence="1">
    <location>
        <begin position="1"/>
        <end position="24"/>
    </location>
</feature>